<sequence>MTLTTHTRVTVQLDEDLDGITTGAADALTDMALALLLHADEHHGGGATLRLVRTDGRLDLWLHDPECSPACLCRSAQLPSTAGLDHTHPGDVRLVMDPGPEGGLHLHWALSPAPLGGPGENRLPPRLLQP</sequence>
<comment type="caution">
    <text evidence="1">The sequence shown here is derived from an EMBL/GenBank/DDBJ whole genome shotgun (WGS) entry which is preliminary data.</text>
</comment>
<dbReference type="EMBL" id="JAULSC010000017">
    <property type="protein sequence ID" value="MDO3397081.1"/>
    <property type="molecule type" value="Genomic_DNA"/>
</dbReference>
<gene>
    <name evidence="1" type="ORF">QWJ41_15245</name>
</gene>
<dbReference type="Proteomes" id="UP001168363">
    <property type="component" value="Unassembled WGS sequence"/>
</dbReference>
<accession>A0ABT8TWZ6</accession>
<evidence type="ECO:0000313" key="2">
    <source>
        <dbReference type="Proteomes" id="UP001168363"/>
    </source>
</evidence>
<protein>
    <recommendedName>
        <fullName evidence="3">Anti-sigma regulatory factor (Ser/Thr protein kinase)</fullName>
    </recommendedName>
</protein>
<dbReference type="RefSeq" id="WP_302709265.1">
    <property type="nucleotide sequence ID" value="NZ_JAULSC010000017.1"/>
</dbReference>
<name>A0ABT8TWZ6_9ACTN</name>
<evidence type="ECO:0000313" key="1">
    <source>
        <dbReference type="EMBL" id="MDO3397081.1"/>
    </source>
</evidence>
<keyword evidence="2" id="KW-1185">Reference proteome</keyword>
<evidence type="ECO:0008006" key="3">
    <source>
        <dbReference type="Google" id="ProtNLM"/>
    </source>
</evidence>
<reference evidence="1" key="1">
    <citation type="submission" date="2023-06" db="EMBL/GenBank/DDBJ databases">
        <title>Genome sequence of Nocardioides sp. SOB44.</title>
        <authorList>
            <person name="Zhang G."/>
        </authorList>
    </citation>
    <scope>NUCLEOTIDE SEQUENCE</scope>
    <source>
        <strain evidence="1">SOB44</strain>
    </source>
</reference>
<organism evidence="1 2">
    <name type="scientific">Nocardioides cremeus</name>
    <dbReference type="NCBI Taxonomy" id="3058044"/>
    <lineage>
        <taxon>Bacteria</taxon>
        <taxon>Bacillati</taxon>
        <taxon>Actinomycetota</taxon>
        <taxon>Actinomycetes</taxon>
        <taxon>Propionibacteriales</taxon>
        <taxon>Nocardioidaceae</taxon>
        <taxon>Nocardioides</taxon>
    </lineage>
</organism>
<proteinExistence type="predicted"/>